<evidence type="ECO:0000256" key="3">
    <source>
        <dbReference type="ARBA" id="ARBA00022692"/>
    </source>
</evidence>
<dbReference type="EMBL" id="PP711852">
    <property type="protein sequence ID" value="XBH23864.1"/>
    <property type="molecule type" value="Genomic_DNA"/>
</dbReference>
<evidence type="ECO:0000313" key="16">
    <source>
        <dbReference type="EMBL" id="XBH23864.1"/>
    </source>
</evidence>
<keyword evidence="9" id="KW-0325">Glycoprotein</keyword>
<reference evidence="16" key="1">
    <citation type="journal article" date="2024" name="Microbiome">
        <title>Substantial viral diversity in bats and rodents from East Africa: insights into evolution, recombination, and cocirculation.</title>
        <authorList>
            <person name="Wang D."/>
            <person name="Yang X."/>
            <person name="Ren Z."/>
            <person name="Hu B."/>
            <person name="Zhao H."/>
            <person name="Yang K."/>
            <person name="Shi P."/>
            <person name="Zhang Z."/>
            <person name="Feng Q."/>
            <person name="Nawenja C.V."/>
            <person name="Obanda V."/>
            <person name="Robert K."/>
            <person name="Nalikka B."/>
            <person name="Waruhiu C.N."/>
            <person name="Ochola G.O."/>
            <person name="Onyuok S.O."/>
            <person name="Ochieng H."/>
            <person name="Li B."/>
            <person name="Zhu Y."/>
            <person name="Si H."/>
            <person name="Yin J."/>
            <person name="Kristiansen K."/>
            <person name="Jin X."/>
            <person name="Xu X."/>
            <person name="Xiao M."/>
            <person name="Agwanda B."/>
            <person name="Ommeh S."/>
            <person name="Li J."/>
            <person name="Shi Z.L."/>
        </authorList>
    </citation>
    <scope>NUCLEOTIDE SEQUENCE</scope>
    <source>
        <strain evidence="16">1A/Uganda/UGR70/2019</strain>
    </source>
</reference>
<evidence type="ECO:0000256" key="12">
    <source>
        <dbReference type="ARBA" id="ARBA00046059"/>
    </source>
</evidence>
<keyword evidence="5" id="KW-0735">Signal-anchor</keyword>
<dbReference type="InterPro" id="IPR009238">
    <property type="entry name" value="Chordopox_A33R"/>
</dbReference>
<evidence type="ECO:0000256" key="7">
    <source>
        <dbReference type="ARBA" id="ARBA00023136"/>
    </source>
</evidence>
<name>A0AAU7E263_9POXV</name>
<evidence type="ECO:0000256" key="10">
    <source>
        <dbReference type="ARBA" id="ARBA00034751"/>
    </source>
</evidence>
<dbReference type="Gene3D" id="3.10.100.10">
    <property type="entry name" value="Mannose-Binding Protein A, subunit A"/>
    <property type="match status" value="1"/>
</dbReference>
<dbReference type="InterPro" id="IPR016186">
    <property type="entry name" value="C-type_lectin-like/link_sf"/>
</dbReference>
<accession>A0AAU7E263</accession>
<comment type="function">
    <text evidence="12">Forms a complex with OPG162 and OPG190 to coordinate the incorporation of OPG164 into wrapped enveloped virion (EV) membranes and, subsequently, the production of actin tails. Therefore plays an essential role in efficient cell-to-cell spread of viral particles.</text>
</comment>
<sequence length="185" mass="19857">MQATGSSGQGEGSSDVVSSDSEDASPGFADEAATLSARSKVSIMRQKISERHASRVAFALRAVVLLAILLLCLIILLLTTELNKCRTAVCPTVIVYNTSCTGLLRKNLCFEIGNRPVQFTAANASCHNNKSHLPTQSDANLAGPYLEGTWTRNGSAYSTVPVVTTTLSTTTTDATRNYYCVRTMW</sequence>
<evidence type="ECO:0000256" key="2">
    <source>
        <dbReference type="ARBA" id="ARBA00004597"/>
    </source>
</evidence>
<keyword evidence="8" id="KW-1015">Disulfide bond</keyword>
<evidence type="ECO:0000256" key="1">
    <source>
        <dbReference type="ARBA" id="ARBA00004208"/>
    </source>
</evidence>
<keyword evidence="4" id="KW-0946">Virion</keyword>
<comment type="subunit">
    <text evidence="13">Homodimer, disulfide-linked. Interacts with protein OPG190. Interacts (via C-terminus) with protein OPG164. Interacts with OPG162.</text>
</comment>
<evidence type="ECO:0000256" key="8">
    <source>
        <dbReference type="ARBA" id="ARBA00023157"/>
    </source>
</evidence>
<evidence type="ECO:0000256" key="9">
    <source>
        <dbReference type="ARBA" id="ARBA00023180"/>
    </source>
</evidence>
<evidence type="ECO:0000256" key="14">
    <source>
        <dbReference type="SAM" id="MobiDB-lite"/>
    </source>
</evidence>
<dbReference type="GO" id="GO:0055036">
    <property type="term" value="C:virion membrane"/>
    <property type="evidence" value="ECO:0007669"/>
    <property type="project" value="UniProtKB-SubCell"/>
</dbReference>
<dbReference type="GO" id="GO:0033644">
    <property type="term" value="C:host cell membrane"/>
    <property type="evidence" value="ECO:0007669"/>
    <property type="project" value="UniProtKB-SubCell"/>
</dbReference>
<evidence type="ECO:0000256" key="11">
    <source>
        <dbReference type="ARBA" id="ARBA00034879"/>
    </source>
</evidence>
<evidence type="ECO:0000256" key="15">
    <source>
        <dbReference type="SAM" id="Phobius"/>
    </source>
</evidence>
<keyword evidence="7 15" id="KW-0472">Membrane</keyword>
<feature type="transmembrane region" description="Helical" evidence="15">
    <location>
        <begin position="56"/>
        <end position="78"/>
    </location>
</feature>
<comment type="similarity">
    <text evidence="10">Belongs to the orthopoxvirus OPG161 family.</text>
</comment>
<evidence type="ECO:0000256" key="5">
    <source>
        <dbReference type="ARBA" id="ARBA00022968"/>
    </source>
</evidence>
<evidence type="ECO:0000256" key="6">
    <source>
        <dbReference type="ARBA" id="ARBA00022989"/>
    </source>
</evidence>
<keyword evidence="3 15" id="KW-0812">Transmembrane</keyword>
<evidence type="ECO:0000256" key="4">
    <source>
        <dbReference type="ARBA" id="ARBA00022844"/>
    </source>
</evidence>
<comment type="subcellular location">
    <subcellularLocation>
        <location evidence="2">Host membrane</location>
        <topology evidence="2">Single-pass type II membrane protein</topology>
    </subcellularLocation>
    <subcellularLocation>
        <location evidence="1">Virion membrane</location>
        <topology evidence="1">Single-pass type II membrane protein</topology>
    </subcellularLocation>
</comment>
<protein>
    <recommendedName>
        <fullName evidence="11">Protein OPG161</fullName>
    </recommendedName>
</protein>
<organism evidence="16">
    <name type="scientific">Rousettus bat poxvirus</name>
    <dbReference type="NCBI Taxonomy" id="3141933"/>
    <lineage>
        <taxon>Viruses</taxon>
        <taxon>Varidnaviria</taxon>
        <taxon>Bamfordvirae</taxon>
        <taxon>Nucleocytoviricota</taxon>
        <taxon>Pokkesviricetes</taxon>
        <taxon>Chitovirales</taxon>
        <taxon>Poxviridae</taxon>
    </lineage>
</organism>
<feature type="region of interest" description="Disordered" evidence="14">
    <location>
        <begin position="1"/>
        <end position="27"/>
    </location>
</feature>
<feature type="compositionally biased region" description="Low complexity" evidence="14">
    <location>
        <begin position="1"/>
        <end position="19"/>
    </location>
</feature>
<proteinExistence type="inferred from homology"/>
<dbReference type="Pfam" id="PF05966">
    <property type="entry name" value="Chordopox_A33R"/>
    <property type="match status" value="1"/>
</dbReference>
<evidence type="ECO:0000256" key="13">
    <source>
        <dbReference type="ARBA" id="ARBA00046978"/>
    </source>
</evidence>
<reference evidence="16" key="2">
    <citation type="submission" date="2024-02" db="EMBL/GenBank/DDBJ databases">
        <authorList>
            <person name="Hu B."/>
        </authorList>
    </citation>
    <scope>NUCLEOTIDE SEQUENCE</scope>
    <source>
        <strain evidence="16">1A/Uganda/UGR70/2019</strain>
    </source>
</reference>
<keyword evidence="6 15" id="KW-1133">Transmembrane helix</keyword>